<feature type="region of interest" description="Disordered" evidence="1">
    <location>
        <begin position="413"/>
        <end position="454"/>
    </location>
</feature>
<dbReference type="InterPro" id="IPR040031">
    <property type="entry name" value="Codanin-1"/>
</dbReference>
<dbReference type="AlphaFoldDB" id="A0AB34JZM9"/>
<evidence type="ECO:0008006" key="4">
    <source>
        <dbReference type="Google" id="ProtNLM"/>
    </source>
</evidence>
<organism evidence="2 3">
    <name type="scientific">Prymnesium parvum</name>
    <name type="common">Toxic golden alga</name>
    <dbReference type="NCBI Taxonomy" id="97485"/>
    <lineage>
        <taxon>Eukaryota</taxon>
        <taxon>Haptista</taxon>
        <taxon>Haptophyta</taxon>
        <taxon>Prymnesiophyceae</taxon>
        <taxon>Prymnesiales</taxon>
        <taxon>Prymnesiaceae</taxon>
        <taxon>Prymnesium</taxon>
    </lineage>
</organism>
<feature type="region of interest" description="Disordered" evidence="1">
    <location>
        <begin position="97"/>
        <end position="122"/>
    </location>
</feature>
<evidence type="ECO:0000313" key="3">
    <source>
        <dbReference type="Proteomes" id="UP001515480"/>
    </source>
</evidence>
<feature type="region of interest" description="Disordered" evidence="1">
    <location>
        <begin position="1"/>
        <end position="76"/>
    </location>
</feature>
<keyword evidence="3" id="KW-1185">Reference proteome</keyword>
<dbReference type="GO" id="GO:0006325">
    <property type="term" value="P:chromatin organization"/>
    <property type="evidence" value="ECO:0007669"/>
    <property type="project" value="TreeGrafter"/>
</dbReference>
<evidence type="ECO:0000256" key="1">
    <source>
        <dbReference type="SAM" id="MobiDB-lite"/>
    </source>
</evidence>
<sequence>MLAPMEMEHAALRELSKWPTAGHDAPRPPPTPPPPPAPPDRARAKPKKRVNPTPTDHAPPQQTPPLAAFAAAADDEAPPPVATRLIARLDAAPARGVPAAAARRGEAAGGGGPSADETSGDEERLLREIHLASSSRHATRHLSSTAPFHHSSPPLPEQAYCALLTDGAIPLLPSLKAALRCLLLPAPAAPPDETLRHVAPPHAAGEAIYLATFAHACAYAALLLRGCGAALVAIDARLGATLATNARVAAAAGPPPLGAHVQQASAARLCSRAPLRAHTLPPSWLADPNETGKQFKTAAERGLWSNQQKMYDALLALQREYPCGQPPTLRGGVADFSAAVRERLGQMVSTPGEGCRADKLRAENMRWFAQFVTQRLVQSCLGHDVEPPSLSSNASVHGAVEVDHSKLHQLSRRMSVGSSSPLAASTTGRPSCGGGRGAWSKGPPGSGGDAERRGGARGKSWLGSYFPEGTVEHFWYKLLLALDSHCLFAHLIPLWMARLHQAAAGATPQGEGTPAARPEEPPPRGAAGDGGEPAEEEEQLLRCCVLARFLGFLLALPHCHMDVAGSPAFRAVLREAIAEHHSLAEHAMHRLASMVEMARLRGRLALCLPWLGCLLEMMRDDPIACHLAPYHSTMHSLQSLARACLPLSFPLADDHRRPHAATPGARAAVGLLVLLQTLLQGTPFFPLPDAQGEAAGGAEAGLSLGDEGARQALDRVLFEAKCVGMCCPELGEAQARRERSGAELLRLLGQPRGAPRPLDPPRVASRRVTPTSLGPSSSPSRPRLHSGDSSPSSLELLSPGSPPVGGALGTDEIASCLQAMQHSNFWKQRRTLYVALNSALEPIVQAVCADALESLPSLDKTGRPAEASDGADSIALVAKRVQADAHAHAAARLQRLIVALLPGGERPEVAQRALTELVPLVEPAVTLALQRDVWPSLKARLRPPAPRVASRRELFSAPPPALASTPESPSLAATAEAAAAPPHLSLAEALADASRAAVAEPTAPQLSAAAALRLCLGALPHAAAGGPAAPREGADEHCCHLSLGADESLAPLRVPSSCCEALAEQLMRGAMATAAHGVHAWRALLRGGGGGGLCWPWPPRPADGAPSDWLLLSWASLRVVDGAFGPRLVRGLLHELSVAAASGDEGVSPDGAPLAAATTRAAAAALLALQTEHVVYEGVLEAELVHALDASSGAEEHLLLRVAADMLEILSRPLEAGAVSAEPLERQAPSFEQLLAIATYQAHLAGERQLVEQLLHYSDGCVINLA</sequence>
<feature type="compositionally biased region" description="Basic and acidic residues" evidence="1">
    <location>
        <begin position="1"/>
        <end position="16"/>
    </location>
</feature>
<dbReference type="Proteomes" id="UP001515480">
    <property type="component" value="Unassembled WGS sequence"/>
</dbReference>
<proteinExistence type="predicted"/>
<feature type="compositionally biased region" description="Low complexity" evidence="1">
    <location>
        <begin position="769"/>
        <end position="799"/>
    </location>
</feature>
<feature type="compositionally biased region" description="Pro residues" evidence="1">
    <location>
        <begin position="27"/>
        <end position="39"/>
    </location>
</feature>
<gene>
    <name evidence="2" type="ORF">AB1Y20_015086</name>
</gene>
<feature type="region of interest" description="Disordered" evidence="1">
    <location>
        <begin position="957"/>
        <end position="976"/>
    </location>
</feature>
<dbReference type="PANTHER" id="PTHR28678">
    <property type="entry name" value="CODANIN-1"/>
    <property type="match status" value="1"/>
</dbReference>
<feature type="region of interest" description="Disordered" evidence="1">
    <location>
        <begin position="746"/>
        <end position="804"/>
    </location>
</feature>
<feature type="region of interest" description="Disordered" evidence="1">
    <location>
        <begin position="505"/>
        <end position="533"/>
    </location>
</feature>
<dbReference type="GO" id="GO:0005634">
    <property type="term" value="C:nucleus"/>
    <property type="evidence" value="ECO:0007669"/>
    <property type="project" value="TreeGrafter"/>
</dbReference>
<comment type="caution">
    <text evidence="2">The sequence shown here is derived from an EMBL/GenBank/DDBJ whole genome shotgun (WGS) entry which is preliminary data.</text>
</comment>
<dbReference type="EMBL" id="JBGBPQ010000003">
    <property type="protein sequence ID" value="KAL1526373.1"/>
    <property type="molecule type" value="Genomic_DNA"/>
</dbReference>
<reference evidence="2 3" key="1">
    <citation type="journal article" date="2024" name="Science">
        <title>Giant polyketide synthase enzymes in the biosynthesis of giant marine polyether toxins.</title>
        <authorList>
            <person name="Fallon T.R."/>
            <person name="Shende V.V."/>
            <person name="Wierzbicki I.H."/>
            <person name="Pendleton A.L."/>
            <person name="Watervoot N.F."/>
            <person name="Auber R.P."/>
            <person name="Gonzalez D.J."/>
            <person name="Wisecaver J.H."/>
            <person name="Moore B.S."/>
        </authorList>
    </citation>
    <scope>NUCLEOTIDE SEQUENCE [LARGE SCALE GENOMIC DNA]</scope>
    <source>
        <strain evidence="2 3">12B1</strain>
    </source>
</reference>
<accession>A0AB34JZM9</accession>
<evidence type="ECO:0000313" key="2">
    <source>
        <dbReference type="EMBL" id="KAL1526373.1"/>
    </source>
</evidence>
<protein>
    <recommendedName>
        <fullName evidence="4">RING-type E3 ubiquitin transferase</fullName>
    </recommendedName>
</protein>
<dbReference type="PANTHER" id="PTHR28678:SF1">
    <property type="entry name" value="CODANIN-1"/>
    <property type="match status" value="1"/>
</dbReference>
<name>A0AB34JZM9_PRYPA</name>
<feature type="compositionally biased region" description="Low complexity" evidence="1">
    <location>
        <begin position="58"/>
        <end position="72"/>
    </location>
</feature>
<feature type="compositionally biased region" description="Polar residues" evidence="1">
    <location>
        <begin position="416"/>
        <end position="429"/>
    </location>
</feature>
<feature type="compositionally biased region" description="Low complexity" evidence="1">
    <location>
        <begin position="966"/>
        <end position="976"/>
    </location>
</feature>